<evidence type="ECO:0000313" key="3">
    <source>
        <dbReference type="Proteomes" id="UP000557509"/>
    </source>
</evidence>
<proteinExistence type="predicted"/>
<accession>A0A7J6JTL1</accession>
<name>A0A7J6JTL1_TOXGO</name>
<protein>
    <submittedName>
        <fullName evidence="2">Uncharacterized protein</fullName>
    </submittedName>
</protein>
<dbReference type="Proteomes" id="UP000557509">
    <property type="component" value="Unassembled WGS sequence"/>
</dbReference>
<dbReference type="VEuPathDB" id="ToxoDB:TGME49_300030"/>
<organism evidence="2 3">
    <name type="scientific">Toxoplasma gondii</name>
    <dbReference type="NCBI Taxonomy" id="5811"/>
    <lineage>
        <taxon>Eukaryota</taxon>
        <taxon>Sar</taxon>
        <taxon>Alveolata</taxon>
        <taxon>Apicomplexa</taxon>
        <taxon>Conoidasida</taxon>
        <taxon>Coccidia</taxon>
        <taxon>Eucoccidiorida</taxon>
        <taxon>Eimeriorina</taxon>
        <taxon>Sarcocystidae</taxon>
        <taxon>Toxoplasma</taxon>
    </lineage>
</organism>
<sequence length="960" mass="103446">MKVFWCRFRCHLSSPSASLSSSSPSASLSSSPSSSLSSSPSSSLSSSSSSSSSASLSSSPCATASPALPRACSALERSFPAASKASNPEHRLLSSLSSLSSLSALASPGPSLCFASLSSARRRFASLRFSELPTPRFPSVSSLHVALPPQYAFALRWYTPPSKRTWSKQHNKIFTPRPLSERFSPHKLHPEFEWWRERTVQPSALFMGFPDLLALPLRGGSAYIHEMDAATLAVVLASLAHSPSAYSVSERRPPPSPSPAVSLSSSSFSPTHLPQHLDSLLALLGRQAAATAAHAPDSTLAFLFRGCAEAGVVEKNVVCTLLGRVEQRLPCMQLPECLVLLDALRPGLPEVYRHPRFVARLVAHAGLLLQFRGAESEAEDLCDLAFSLVFAANCRDAALLQTTALLLVHGKRMQSLNETAPLALARAMEAFAACRDAVNAPLLAETAAAAENGDAEGSRNTKAAELFCASPLLRAREPSVHLSPSGWLLLSLLSPVVQALHRAEKGRRKRRGFHQDGEAAGLTAEREVQNRGASRESHALTEAAARAAAAVAEETQTLKNRESSLFRGLLRCLERVDDHRESLSPGSMCKVLFAATVARAAPSRDFFPDVLKRLGDQLGACTPEDLSRALFALVKLSSVSGLDPRCQDLLPPLLGTVLQAVESSLPVADVASLARLHSAAASALISSSETKKEEMKQLAEETSRLMHARLEEASPAHLTAFVRHWDLVPAPSGAFREALVAQAIRQLYFFDEDHLSRLLEGVTRLAASSKDETLLASVDELFRRAEEEATTEQAFFSPESCLRIFASLVRYGEVRPEAPRNRERLVVALCNYLTGVDSVAAVSSDGASDPEELWVKEDEDLPLLFFAEDAKGFSLREDSALDRDSANESRLQALSAASYIRLLGALRELGVRGGVLLSRVAQLLHMKRYDLTDAQQEAAAEICASLGLEFQLEKPSGSSA</sequence>
<evidence type="ECO:0000313" key="2">
    <source>
        <dbReference type="EMBL" id="KAF4638127.1"/>
    </source>
</evidence>
<evidence type="ECO:0000256" key="1">
    <source>
        <dbReference type="SAM" id="MobiDB-lite"/>
    </source>
</evidence>
<comment type="caution">
    <text evidence="2">The sequence shown here is derived from an EMBL/GenBank/DDBJ whole genome shotgun (WGS) entry which is preliminary data.</text>
</comment>
<feature type="region of interest" description="Disordered" evidence="1">
    <location>
        <begin position="13"/>
        <end position="59"/>
    </location>
</feature>
<keyword evidence="3" id="KW-1185">Reference proteome</keyword>
<feature type="region of interest" description="Disordered" evidence="1">
    <location>
        <begin position="247"/>
        <end position="267"/>
    </location>
</feature>
<dbReference type="AlphaFoldDB" id="A0A7J6JTL1"/>
<dbReference type="EMBL" id="JAAUHK010000197">
    <property type="protein sequence ID" value="KAF4638127.1"/>
    <property type="molecule type" value="Genomic_DNA"/>
</dbReference>
<reference evidence="2 3" key="1">
    <citation type="submission" date="2020-03" db="EMBL/GenBank/DDBJ databases">
        <title>Genome sequence of Toxoplasma gondii RH-88 strain.</title>
        <authorList>
            <person name="Lorenzi H.A."/>
            <person name="Venepally P."/>
            <person name="Rozenberg A."/>
            <person name="Sibley D."/>
        </authorList>
    </citation>
    <scope>NUCLEOTIDE SEQUENCE [LARGE SCALE GENOMIC DNA]</scope>
    <source>
        <strain evidence="2 3">RH-88</strain>
    </source>
</reference>
<gene>
    <name evidence="2" type="ORF">TGRH88_057350</name>
</gene>